<dbReference type="InterPro" id="IPR002937">
    <property type="entry name" value="Amino_oxidase"/>
</dbReference>
<feature type="domain" description="Amine oxidase" evidence="7">
    <location>
        <begin position="18"/>
        <end position="438"/>
    </location>
</feature>
<evidence type="ECO:0000256" key="6">
    <source>
        <dbReference type="RuleBase" id="RU364052"/>
    </source>
</evidence>
<name>U2MYB3_9BACT</name>
<evidence type="ECO:0000256" key="2">
    <source>
        <dbReference type="ARBA" id="ARBA00022630"/>
    </source>
</evidence>
<dbReference type="NCBIfam" id="TIGR00562">
    <property type="entry name" value="proto_IX_ox"/>
    <property type="match status" value="1"/>
</dbReference>
<dbReference type="Gene3D" id="1.10.3110.10">
    <property type="entry name" value="protoporphyrinogen ix oxidase, domain 3"/>
    <property type="match status" value="1"/>
</dbReference>
<comment type="caution">
    <text evidence="8">The sequence shown here is derived from an EMBL/GenBank/DDBJ whole genome shotgun (WGS) entry which is preliminary data.</text>
</comment>
<evidence type="ECO:0000256" key="5">
    <source>
        <dbReference type="ARBA" id="ARBA00023133"/>
    </source>
</evidence>
<dbReference type="SUPFAM" id="SSF54373">
    <property type="entry name" value="FAD-linked reductases, C-terminal domain"/>
    <property type="match status" value="1"/>
</dbReference>
<dbReference type="Gene3D" id="3.90.660.20">
    <property type="entry name" value="Protoporphyrinogen oxidase, mitochondrial, domain 2"/>
    <property type="match status" value="1"/>
</dbReference>
<keyword evidence="9" id="KW-1185">Reference proteome</keyword>
<dbReference type="Gene3D" id="3.50.50.60">
    <property type="entry name" value="FAD/NAD(P)-binding domain"/>
    <property type="match status" value="1"/>
</dbReference>
<comment type="function">
    <text evidence="6">Involved in coproporphyrin-dependent heme b biosynthesis. Catalyzes the oxidation of coproporphyrinogen III to coproporphyrin III.</text>
</comment>
<accession>U2MYB3</accession>
<comment type="subcellular location">
    <subcellularLocation>
        <location evidence="6">Cytoplasm</location>
    </subcellularLocation>
</comment>
<keyword evidence="3 6" id="KW-0274">FAD</keyword>
<dbReference type="RefSeq" id="WP_021582812.1">
    <property type="nucleotide sequence ID" value="NZ_AWET01000004.1"/>
</dbReference>
<evidence type="ECO:0000313" key="9">
    <source>
        <dbReference type="Proteomes" id="UP000016600"/>
    </source>
</evidence>
<evidence type="ECO:0000256" key="1">
    <source>
        <dbReference type="ARBA" id="ARBA00001974"/>
    </source>
</evidence>
<keyword evidence="6" id="KW-0963">Cytoplasm</keyword>
<comment type="catalytic activity">
    <reaction evidence="6">
        <text>coproporphyrinogen III + 3 O2 = coproporphyrin III + 3 H2O2</text>
        <dbReference type="Rhea" id="RHEA:43436"/>
        <dbReference type="ChEBI" id="CHEBI:15379"/>
        <dbReference type="ChEBI" id="CHEBI:16240"/>
        <dbReference type="ChEBI" id="CHEBI:57309"/>
        <dbReference type="ChEBI" id="CHEBI:131725"/>
        <dbReference type="EC" id="1.3.3.15"/>
    </reaction>
</comment>
<comment type="pathway">
    <text evidence="6">Porphyrin-containing compound metabolism; protoheme biosynthesis.</text>
</comment>
<keyword evidence="2 6" id="KW-0285">Flavoprotein</keyword>
<dbReference type="AlphaFoldDB" id="U2MYB3"/>
<organism evidence="8 9">
    <name type="scientific">Hoylesella pleuritidis F0068</name>
    <dbReference type="NCBI Taxonomy" id="1081904"/>
    <lineage>
        <taxon>Bacteria</taxon>
        <taxon>Pseudomonadati</taxon>
        <taxon>Bacteroidota</taxon>
        <taxon>Bacteroidia</taxon>
        <taxon>Bacteroidales</taxon>
        <taxon>Prevotellaceae</taxon>
        <taxon>Hoylesella</taxon>
    </lineage>
</organism>
<dbReference type="PANTHER" id="PTHR42923">
    <property type="entry name" value="PROTOPORPHYRINOGEN OXIDASE"/>
    <property type="match status" value="1"/>
</dbReference>
<dbReference type="Proteomes" id="UP000016600">
    <property type="component" value="Unassembled WGS sequence"/>
</dbReference>
<dbReference type="GO" id="GO:0005737">
    <property type="term" value="C:cytoplasm"/>
    <property type="evidence" value="ECO:0007669"/>
    <property type="project" value="UniProtKB-SubCell"/>
</dbReference>
<dbReference type="EMBL" id="AWET01000004">
    <property type="protein sequence ID" value="ERK04204.1"/>
    <property type="molecule type" value="Genomic_DNA"/>
</dbReference>
<reference evidence="8 9" key="1">
    <citation type="submission" date="2013-08" db="EMBL/GenBank/DDBJ databases">
        <authorList>
            <person name="Durkin A.S."/>
            <person name="Haft D.R."/>
            <person name="McCorrison J."/>
            <person name="Torralba M."/>
            <person name="Gillis M."/>
            <person name="Haft D.H."/>
            <person name="Methe B."/>
            <person name="Sutton G."/>
            <person name="Nelson K.E."/>
        </authorList>
    </citation>
    <scope>NUCLEOTIDE SEQUENCE [LARGE SCALE GENOMIC DNA]</scope>
    <source>
        <strain evidence="8 9">F0068</strain>
    </source>
</reference>
<dbReference type="EC" id="1.3.3.15" evidence="6"/>
<dbReference type="GO" id="GO:0006783">
    <property type="term" value="P:heme biosynthetic process"/>
    <property type="evidence" value="ECO:0007669"/>
    <property type="project" value="UniProtKB-UniRule"/>
</dbReference>
<protein>
    <recommendedName>
        <fullName evidence="6">Coproporphyrinogen III oxidase</fullName>
        <ecNumber evidence="6">1.3.3.15</ecNumber>
    </recommendedName>
</protein>
<keyword evidence="4 6" id="KW-0560">Oxidoreductase</keyword>
<evidence type="ECO:0000259" key="7">
    <source>
        <dbReference type="Pfam" id="PF01593"/>
    </source>
</evidence>
<evidence type="ECO:0000256" key="3">
    <source>
        <dbReference type="ARBA" id="ARBA00022827"/>
    </source>
</evidence>
<dbReference type="InterPro" id="IPR004572">
    <property type="entry name" value="Protoporphyrinogen_oxidase"/>
</dbReference>
<comment type="similarity">
    <text evidence="6">Belongs to the protoporphyrinogen/coproporphyrinogen oxidase family. Coproporphyrinogen III oxidase subfamily.</text>
</comment>
<proteinExistence type="inferred from homology"/>
<evidence type="ECO:0000313" key="8">
    <source>
        <dbReference type="EMBL" id="ERK04204.1"/>
    </source>
</evidence>
<sequence length="459" mass="50476">MENHDLRTRDVVVIGAGLTGLTTAFYARKRGRDVEIVEQADRIGGQIRTHRVGDFIFESGPNTGVVSCPEVAELFNDLCPHCELEPARASSKRRLIWKDGRFHPLPSGIGSALTTPLFTWNDKLRILGEPWRRKGTDPDESVGALAARRLGQSYLDYAVDPFISGVYAGDPMALPTRLALPKLYHLEQTYGSFIRGAIAKARQPKTERDRLATKQVFSARGGLQHLVNALGQAIKPEHISLGAKNVDIRPEEDHFCVQFTADNGRMQVIRCAKVVTTCGAYALPRLLPFIDEAQLTAISTLKYASIVQIGVGIARVAGPRYAAFGGLVPSREQQNVLGILFPSACFESRSPADGAVFSFFIGGVHHPEYIEMSDDRLQTIAEEALHTMLKYPTDTPIDAIRIYRHPQAIPQYELTTDARLASINAVERRFPGLIIAGNLRDGIGMAHRIKQGTDIGTSI</sequence>
<dbReference type="GO" id="GO:0004729">
    <property type="term" value="F:oxygen-dependent protoporphyrinogen oxidase activity"/>
    <property type="evidence" value="ECO:0007669"/>
    <property type="project" value="UniProtKB-UniRule"/>
</dbReference>
<dbReference type="SUPFAM" id="SSF51905">
    <property type="entry name" value="FAD/NAD(P)-binding domain"/>
    <property type="match status" value="1"/>
</dbReference>
<dbReference type="PATRIC" id="fig|1081904.3.peg.132"/>
<dbReference type="InterPro" id="IPR050464">
    <property type="entry name" value="Zeta_carotene_desat/Oxidored"/>
</dbReference>
<gene>
    <name evidence="8" type="primary">hemG</name>
    <name evidence="8" type="ORF">HMPREF1218_1103</name>
</gene>
<dbReference type="UniPathway" id="UPA00252"/>
<evidence type="ECO:0000256" key="4">
    <source>
        <dbReference type="ARBA" id="ARBA00023002"/>
    </source>
</evidence>
<dbReference type="InterPro" id="IPR036188">
    <property type="entry name" value="FAD/NAD-bd_sf"/>
</dbReference>
<dbReference type="Pfam" id="PF01593">
    <property type="entry name" value="Amino_oxidase"/>
    <property type="match status" value="1"/>
</dbReference>
<keyword evidence="5 6" id="KW-0350">Heme biosynthesis</keyword>
<dbReference type="PANTHER" id="PTHR42923:SF3">
    <property type="entry name" value="PROTOPORPHYRINOGEN OXIDASE"/>
    <property type="match status" value="1"/>
</dbReference>
<comment type="cofactor">
    <cofactor evidence="1 6">
        <name>FAD</name>
        <dbReference type="ChEBI" id="CHEBI:57692"/>
    </cofactor>
</comment>